<evidence type="ECO:0000256" key="3">
    <source>
        <dbReference type="ARBA" id="ARBA00023163"/>
    </source>
</evidence>
<dbReference type="Pfam" id="PF02909">
    <property type="entry name" value="TetR_C_1"/>
    <property type="match status" value="1"/>
</dbReference>
<dbReference type="PANTHER" id="PTHR30055">
    <property type="entry name" value="HTH-TYPE TRANSCRIPTIONAL REGULATOR RUTR"/>
    <property type="match status" value="1"/>
</dbReference>
<evidence type="ECO:0000313" key="7">
    <source>
        <dbReference type="Proteomes" id="UP000217103"/>
    </source>
</evidence>
<dbReference type="GO" id="GO:0003700">
    <property type="term" value="F:DNA-binding transcription factor activity"/>
    <property type="evidence" value="ECO:0007669"/>
    <property type="project" value="TreeGrafter"/>
</dbReference>
<dbReference type="Pfam" id="PF00440">
    <property type="entry name" value="TetR_N"/>
    <property type="match status" value="1"/>
</dbReference>
<dbReference type="STRING" id="35622.SAMN04489764_2097"/>
<feature type="domain" description="HTH tetR-type" evidence="5">
    <location>
        <begin position="24"/>
        <end position="84"/>
    </location>
</feature>
<dbReference type="InterPro" id="IPR036271">
    <property type="entry name" value="Tet_transcr_reg_TetR-rel_C_sf"/>
</dbReference>
<keyword evidence="2 4" id="KW-0238">DNA-binding</keyword>
<dbReference type="PANTHER" id="PTHR30055:SF151">
    <property type="entry name" value="TRANSCRIPTIONAL REGULATORY PROTEIN"/>
    <property type="match status" value="1"/>
</dbReference>
<organism evidence="6 7">
    <name type="scientific">Thermostaphylospora chromogena</name>
    <dbReference type="NCBI Taxonomy" id="35622"/>
    <lineage>
        <taxon>Bacteria</taxon>
        <taxon>Bacillati</taxon>
        <taxon>Actinomycetota</taxon>
        <taxon>Actinomycetes</taxon>
        <taxon>Streptosporangiales</taxon>
        <taxon>Thermomonosporaceae</taxon>
        <taxon>Thermostaphylospora</taxon>
    </lineage>
</organism>
<dbReference type="OrthoDB" id="2570341at2"/>
<evidence type="ECO:0000256" key="2">
    <source>
        <dbReference type="ARBA" id="ARBA00023125"/>
    </source>
</evidence>
<dbReference type="Gene3D" id="1.10.357.10">
    <property type="entry name" value="Tetracycline Repressor, domain 2"/>
    <property type="match status" value="1"/>
</dbReference>
<dbReference type="InterPro" id="IPR009057">
    <property type="entry name" value="Homeodomain-like_sf"/>
</dbReference>
<keyword evidence="1" id="KW-0805">Transcription regulation</keyword>
<dbReference type="RefSeq" id="WP_093258858.1">
    <property type="nucleotide sequence ID" value="NZ_FNKK01000002.1"/>
</dbReference>
<dbReference type="InterPro" id="IPR050109">
    <property type="entry name" value="HTH-type_TetR-like_transc_reg"/>
</dbReference>
<evidence type="ECO:0000256" key="1">
    <source>
        <dbReference type="ARBA" id="ARBA00023015"/>
    </source>
</evidence>
<gene>
    <name evidence="6" type="ORF">SAMN04489764_2097</name>
</gene>
<evidence type="ECO:0000259" key="5">
    <source>
        <dbReference type="PROSITE" id="PS50977"/>
    </source>
</evidence>
<dbReference type="InterPro" id="IPR001647">
    <property type="entry name" value="HTH_TetR"/>
</dbReference>
<dbReference type="EMBL" id="FNKK01000002">
    <property type="protein sequence ID" value="SDQ78214.1"/>
    <property type="molecule type" value="Genomic_DNA"/>
</dbReference>
<reference evidence="6 7" key="1">
    <citation type="submission" date="2016-10" db="EMBL/GenBank/DDBJ databases">
        <authorList>
            <person name="de Groot N.N."/>
        </authorList>
    </citation>
    <scope>NUCLEOTIDE SEQUENCE [LARGE SCALE GENOMIC DNA]</scope>
    <source>
        <strain evidence="6 7">DSM 43794</strain>
    </source>
</reference>
<keyword evidence="7" id="KW-1185">Reference proteome</keyword>
<keyword evidence="3" id="KW-0804">Transcription</keyword>
<dbReference type="InterPro" id="IPR004111">
    <property type="entry name" value="Repressor_TetR_C"/>
</dbReference>
<dbReference type="PROSITE" id="PS50977">
    <property type="entry name" value="HTH_TETR_2"/>
    <property type="match status" value="1"/>
</dbReference>
<name>A0A1H1DNW1_9ACTN</name>
<dbReference type="SUPFAM" id="SSF48498">
    <property type="entry name" value="Tetracyclin repressor-like, C-terminal domain"/>
    <property type="match status" value="1"/>
</dbReference>
<evidence type="ECO:0000256" key="4">
    <source>
        <dbReference type="PROSITE-ProRule" id="PRU00335"/>
    </source>
</evidence>
<sequence>MAADTAITLLWGERPVSKRGPKPALTLDAIAAAGIEIADAEGLAAVTMQRLAERLGVTKMALYRYVPGKVELVALMTDLAIGGPPPLAEVADGWRPKLEVWARRLCDRFQAHPWALEATVGARAIGPNELGWLEQAAAALTGTGLTGSQILDVAATIAGHVRMIAQQVAAIPADAPEQAMGEVMGALLAGREDRFPALAAALADPAGRDQALDFGLRCILDGVESLIDRSS</sequence>
<dbReference type="Proteomes" id="UP000217103">
    <property type="component" value="Unassembled WGS sequence"/>
</dbReference>
<accession>A0A1H1DNW1</accession>
<protein>
    <submittedName>
        <fullName evidence="6">Regulatory protein, tetR family</fullName>
    </submittedName>
</protein>
<dbReference type="Gene3D" id="1.10.10.60">
    <property type="entry name" value="Homeodomain-like"/>
    <property type="match status" value="1"/>
</dbReference>
<feature type="DNA-binding region" description="H-T-H motif" evidence="4">
    <location>
        <begin position="47"/>
        <end position="66"/>
    </location>
</feature>
<evidence type="ECO:0000313" key="6">
    <source>
        <dbReference type="EMBL" id="SDQ78214.1"/>
    </source>
</evidence>
<proteinExistence type="predicted"/>
<dbReference type="GO" id="GO:0000976">
    <property type="term" value="F:transcription cis-regulatory region binding"/>
    <property type="evidence" value="ECO:0007669"/>
    <property type="project" value="TreeGrafter"/>
</dbReference>
<dbReference type="GO" id="GO:0045892">
    <property type="term" value="P:negative regulation of DNA-templated transcription"/>
    <property type="evidence" value="ECO:0007669"/>
    <property type="project" value="InterPro"/>
</dbReference>
<dbReference type="SUPFAM" id="SSF46689">
    <property type="entry name" value="Homeodomain-like"/>
    <property type="match status" value="1"/>
</dbReference>
<dbReference type="AlphaFoldDB" id="A0A1H1DNW1"/>